<evidence type="ECO:0000259" key="1">
    <source>
        <dbReference type="Pfam" id="PF09588"/>
    </source>
</evidence>
<dbReference type="SUPFAM" id="SSF52980">
    <property type="entry name" value="Restriction endonuclease-like"/>
    <property type="match status" value="1"/>
</dbReference>
<dbReference type="InterPro" id="IPR011604">
    <property type="entry name" value="PDDEXK-like_dom_sf"/>
</dbReference>
<dbReference type="Pfam" id="PF09588">
    <property type="entry name" value="YqaJ"/>
    <property type="match status" value="1"/>
</dbReference>
<proteinExistence type="predicted"/>
<accession>A0ABY5HTT4</accession>
<dbReference type="InterPro" id="IPR019080">
    <property type="entry name" value="YqaJ_viral_recombinase"/>
</dbReference>
<reference evidence="2" key="1">
    <citation type="submission" date="2019-04" db="EMBL/GenBank/DDBJ databases">
        <title>Whole genome sequencing of oral phylogroup 2 treponemes.</title>
        <authorList>
            <person name="Chan Y."/>
            <person name="Zeng H.H."/>
            <person name="Yu X.L."/>
            <person name="Leung W.K."/>
            <person name="Watt R.M."/>
        </authorList>
    </citation>
    <scope>NUCLEOTIDE SEQUENCE</scope>
    <source>
        <strain evidence="2">OMZ 847</strain>
    </source>
</reference>
<evidence type="ECO:0000313" key="3">
    <source>
        <dbReference type="Proteomes" id="UP001059401"/>
    </source>
</evidence>
<sequence length="336" mass="38231">MELYKQLLEANKNHVFTKDMTHEQWLTARRGSIGGSDAGAIMGLNKWASPLTVYLDKKGLNTFEGNTATERGNWLEDPIRQKCREELEVLIEAVPYMFTSEKHSFMSANIDGVIYLQEEKEINGIALKGLGGHEIKTSQRGDGFTENEIPDSYFAQTQHYMAVLNLPWFVLSAYLIDKNEFHHYVIQREDEFIGRLIEAEKDFWENFVEKDVMPAPSGVDAESDLIADMFKGSSVSIILDGEAESLSAEYLLINEKLKEMEARKAQIASSLKLKIIEQQKGSQDDKAKAVAGKYNISFSKFMRKSVDSEKLKKDGIYETYCKESESSMFRITEPKK</sequence>
<dbReference type="RefSeq" id="WP_255805582.1">
    <property type="nucleotide sequence ID" value="NZ_CP038802.1"/>
</dbReference>
<keyword evidence="2" id="KW-0255">Endonuclease</keyword>
<dbReference type="InterPro" id="IPR011335">
    <property type="entry name" value="Restrct_endonuc-II-like"/>
</dbReference>
<organism evidence="2 3">
    <name type="scientific">Treponema putidum</name>
    <dbReference type="NCBI Taxonomy" id="221027"/>
    <lineage>
        <taxon>Bacteria</taxon>
        <taxon>Pseudomonadati</taxon>
        <taxon>Spirochaetota</taxon>
        <taxon>Spirochaetia</taxon>
        <taxon>Spirochaetales</taxon>
        <taxon>Treponemataceae</taxon>
        <taxon>Treponema</taxon>
    </lineage>
</organism>
<keyword evidence="2" id="KW-0540">Nuclease</keyword>
<gene>
    <name evidence="2" type="ORF">E4N76_00275</name>
</gene>
<dbReference type="PANTHER" id="PTHR46609:SF6">
    <property type="entry name" value="EXONUCLEASE, PHAGE-TYPE_RECB, C-TERMINAL DOMAIN-CONTAINING PROTEIN-RELATED"/>
    <property type="match status" value="1"/>
</dbReference>
<keyword evidence="2" id="KW-0378">Hydrolase</keyword>
<dbReference type="Proteomes" id="UP001059401">
    <property type="component" value="Chromosome"/>
</dbReference>
<dbReference type="InterPro" id="IPR051703">
    <property type="entry name" value="NF-kappa-B_Signaling_Reg"/>
</dbReference>
<dbReference type="GO" id="GO:0004519">
    <property type="term" value="F:endonuclease activity"/>
    <property type="evidence" value="ECO:0007669"/>
    <property type="project" value="UniProtKB-KW"/>
</dbReference>
<dbReference type="PANTHER" id="PTHR46609">
    <property type="entry name" value="EXONUCLEASE, PHAGE-TYPE/RECB, C-TERMINAL DOMAIN-CONTAINING PROTEIN"/>
    <property type="match status" value="1"/>
</dbReference>
<dbReference type="EMBL" id="CP038802">
    <property type="protein sequence ID" value="UTY27586.1"/>
    <property type="molecule type" value="Genomic_DNA"/>
</dbReference>
<protein>
    <submittedName>
        <fullName evidence="2">Endonuclease</fullName>
    </submittedName>
</protein>
<dbReference type="NCBIfam" id="TIGR03033">
    <property type="entry name" value="phage_rel_nuc"/>
    <property type="match status" value="1"/>
</dbReference>
<dbReference type="InterPro" id="IPR017482">
    <property type="entry name" value="Lambda-type_endonuclease"/>
</dbReference>
<keyword evidence="3" id="KW-1185">Reference proteome</keyword>
<name>A0ABY5HTT4_9SPIR</name>
<evidence type="ECO:0000313" key="2">
    <source>
        <dbReference type="EMBL" id="UTY27586.1"/>
    </source>
</evidence>
<feature type="domain" description="YqaJ viral recombinase" evidence="1">
    <location>
        <begin position="24"/>
        <end position="163"/>
    </location>
</feature>
<dbReference type="Gene3D" id="3.90.320.10">
    <property type="match status" value="1"/>
</dbReference>